<accession>A0ABX3IH72</accession>
<sequence length="807" mass="93774">MKKFVFVFLIISLQFFSQSLYFEHATIYYPAGYDELAKRVGIEFENIRKYVINLFKNDPGRVNIFIKTKTTITNGYANPVQKNTIVIYTWHPTGYLYNYLPFDDWYRYLLIHEFTHIVTLKSDEGYLKILSQLSIPYYPDLGVFSVEAPTVFSESQFSENSGRLRNPLVSEALFDTFNGELPEDKIPNDFRVGQVFYNANGGFFEYLKEKYGMDKVNAYLKDALKRSYTYPELMLGFSIPYVFLFRVPTFLEDLFKKHFGSTYDEEVSNWLSNYVLRKGSKQIYIGENERIYKVEREKDKLYILKSSFGSVSGYLGYPLNKLIVLVGKKKVEEYNVSAVDFRVDNGKIYALVNSDKMEIWNVTDNKKLFEGFISAFDVENGNVIYAVYDDKYDSSKIFGLEKVFEVKGFVRNLVYNGKNLYYLVGNKLWKDDKLLDDYYLKGAFLKKQGEKVYVIMKQKGYMDLVDIDEKKRVTKGLFAFDALVEDDGIVYVGYSQAGMNIYKEEKNFLRSDVVFKKVRKESIFEAKYKKSSFWEDKLYSITPSVFAPFTFTTYFVPNDTLEGWGVGAIFDFKPSVDSDLIFVPFYTDLKYTLELQRYEWIFKEYGLGFAYSFENDRVNFANFGVIKEKEPNVLGYSSFNWIPFVRKVSYDKTFYIQASVEAYYDINGVFVNLTPNIGINAVDKNYGGYFTLSATKNISYFLIGGYFLDIFNQKTYSYIDVNYDLNNIRYSVILISNIFPFYKQSGIGVGAIGKNDIPSFLGYIYLGIPDNNMLYLQGGLKFSEGKWGLFIGFGIKPHMITFAKDIL</sequence>
<dbReference type="RefSeq" id="WP_077198305.1">
    <property type="nucleotide sequence ID" value="NZ_LBFC01000018.1"/>
</dbReference>
<evidence type="ECO:0000313" key="1">
    <source>
        <dbReference type="EMBL" id="ONN27181.1"/>
    </source>
</evidence>
<dbReference type="Proteomes" id="UP000242616">
    <property type="component" value="Unassembled WGS sequence"/>
</dbReference>
<evidence type="ECO:0000313" key="2">
    <source>
        <dbReference type="Proteomes" id="UP000242616"/>
    </source>
</evidence>
<comment type="caution">
    <text evidence="1">The sequence shown here is derived from an EMBL/GenBank/DDBJ whole genome shotgun (WGS) entry which is preliminary data.</text>
</comment>
<gene>
    <name evidence="1" type="ORF">XJ44_05195</name>
</gene>
<proteinExistence type="predicted"/>
<protein>
    <recommendedName>
        <fullName evidence="3">TreP protein</fullName>
    </recommendedName>
</protein>
<organism evidence="1 2">
    <name type="scientific">Thermosipho affectus</name>
    <dbReference type="NCBI Taxonomy" id="660294"/>
    <lineage>
        <taxon>Bacteria</taxon>
        <taxon>Thermotogati</taxon>
        <taxon>Thermotogota</taxon>
        <taxon>Thermotogae</taxon>
        <taxon>Thermotogales</taxon>
        <taxon>Fervidobacteriaceae</taxon>
        <taxon>Thermosipho</taxon>
    </lineage>
</organism>
<keyword evidence="2" id="KW-1185">Reference proteome</keyword>
<name>A0ABX3IH72_9BACT</name>
<evidence type="ECO:0008006" key="3">
    <source>
        <dbReference type="Google" id="ProtNLM"/>
    </source>
</evidence>
<reference evidence="1 2" key="1">
    <citation type="submission" date="2015-06" db="EMBL/GenBank/DDBJ databases">
        <title>Genome sequencing of Thermotogales isolates from hydrothermal vents.</title>
        <authorList>
            <person name="Haverkamp T.H."/>
            <person name="Kublanov I.V."/>
            <person name="Nesbo C.L."/>
        </authorList>
    </citation>
    <scope>NUCLEOTIDE SEQUENCE [LARGE SCALE GENOMIC DNA]</scope>
    <source>
        <strain evidence="2">ik275mar</strain>
    </source>
</reference>
<dbReference type="EMBL" id="LBFC01000018">
    <property type="protein sequence ID" value="ONN27181.1"/>
    <property type="molecule type" value="Genomic_DNA"/>
</dbReference>